<keyword evidence="3" id="KW-0479">Metal-binding</keyword>
<dbReference type="GO" id="GO:0008270">
    <property type="term" value="F:zinc ion binding"/>
    <property type="evidence" value="ECO:0007669"/>
    <property type="project" value="UniProtKB-KW"/>
</dbReference>
<protein>
    <recommendedName>
        <fullName evidence="10">DNA topoisomerase 1</fullName>
        <ecNumber evidence="10">5.6.2.1</ecNumber>
    </recommendedName>
    <alternativeName>
        <fullName evidence="10">DNA topoisomerase I</fullName>
    </alternativeName>
</protein>
<keyword evidence="9 10" id="KW-0413">Isomerase</keyword>
<dbReference type="InterPro" id="IPR013824">
    <property type="entry name" value="Topo_IA_cen_sub1"/>
</dbReference>
<dbReference type="SMART" id="SM00437">
    <property type="entry name" value="TOP1Ac"/>
    <property type="match status" value="1"/>
</dbReference>
<dbReference type="InterPro" id="IPR028612">
    <property type="entry name" value="Topoisom_1_IA"/>
</dbReference>
<feature type="site" description="Interaction with DNA" evidence="10">
    <location>
        <position position="314"/>
    </location>
</feature>
<evidence type="ECO:0000256" key="9">
    <source>
        <dbReference type="ARBA" id="ARBA00023235"/>
    </source>
</evidence>
<dbReference type="InterPro" id="IPR013826">
    <property type="entry name" value="Topo_IA_cen_sub3"/>
</dbReference>
<dbReference type="CDD" id="cd00186">
    <property type="entry name" value="TOP1Ac"/>
    <property type="match status" value="1"/>
</dbReference>
<keyword evidence="8 10" id="KW-0238">DNA-binding</keyword>
<dbReference type="CDD" id="cd03363">
    <property type="entry name" value="TOPRIM_TopoIA_TopoI"/>
    <property type="match status" value="1"/>
</dbReference>
<keyword evidence="7 10" id="KW-0799">Topoisomerase</keyword>
<feature type="active site" description="O-(5'-phospho-DNA)-tyrosine intermediate" evidence="10">
    <location>
        <position position="312"/>
    </location>
</feature>
<feature type="site" description="Interaction with DNA" evidence="10">
    <location>
        <position position="154"/>
    </location>
</feature>
<dbReference type="InterPro" id="IPR013498">
    <property type="entry name" value="Topo_IA_Znf"/>
</dbReference>
<evidence type="ECO:0000256" key="8">
    <source>
        <dbReference type="ARBA" id="ARBA00023125"/>
    </source>
</evidence>
<feature type="region of interest" description="Interaction with DNA" evidence="10">
    <location>
        <begin position="177"/>
        <end position="182"/>
    </location>
</feature>
<name>A0A1F5HED1_9BACT</name>
<dbReference type="InterPro" id="IPR005733">
    <property type="entry name" value="TopoI_bac-type"/>
</dbReference>
<feature type="site" description="Interaction with DNA" evidence="10">
    <location>
        <position position="169"/>
    </location>
</feature>
<dbReference type="InterPro" id="IPR023406">
    <property type="entry name" value="Topo_IA_AS"/>
</dbReference>
<feature type="site" description="Interaction with DNA" evidence="10">
    <location>
        <position position="162"/>
    </location>
</feature>
<dbReference type="NCBIfam" id="TIGR01051">
    <property type="entry name" value="topA_bact"/>
    <property type="match status" value="1"/>
</dbReference>
<feature type="region of interest" description="Disordered" evidence="11">
    <location>
        <begin position="707"/>
        <end position="734"/>
    </location>
</feature>
<dbReference type="InterPro" id="IPR006171">
    <property type="entry name" value="TOPRIM_dom"/>
</dbReference>
<dbReference type="Gene3D" id="2.70.20.10">
    <property type="entry name" value="Topoisomerase I, domain 3"/>
    <property type="match status" value="1"/>
</dbReference>
<dbReference type="HAMAP" id="MF_00952">
    <property type="entry name" value="Topoisom_1_prok"/>
    <property type="match status" value="1"/>
</dbReference>
<dbReference type="PANTHER" id="PTHR42785:SF1">
    <property type="entry name" value="DNA TOPOISOMERASE"/>
    <property type="match status" value="1"/>
</dbReference>
<dbReference type="SUPFAM" id="SSF56712">
    <property type="entry name" value="Prokaryotic type I DNA topoisomerase"/>
    <property type="match status" value="2"/>
</dbReference>
<dbReference type="Pfam" id="PF01751">
    <property type="entry name" value="Toprim"/>
    <property type="match status" value="1"/>
</dbReference>
<evidence type="ECO:0000259" key="13">
    <source>
        <dbReference type="PROSITE" id="PS52039"/>
    </source>
</evidence>
<dbReference type="Gene3D" id="3.30.65.10">
    <property type="entry name" value="Bacterial Topoisomerase I, domain 1"/>
    <property type="match status" value="2"/>
</dbReference>
<dbReference type="GO" id="GO:0005694">
    <property type="term" value="C:chromosome"/>
    <property type="evidence" value="ECO:0007669"/>
    <property type="project" value="InterPro"/>
</dbReference>
<feature type="site" description="Interaction with DNA" evidence="10">
    <location>
        <position position="153"/>
    </location>
</feature>
<keyword evidence="6" id="KW-0460">Magnesium</keyword>
<feature type="site" description="Interaction with DNA" evidence="10">
    <location>
        <position position="32"/>
    </location>
</feature>
<organism evidence="14 15">
    <name type="scientific">Candidatus Curtissbacteria bacterium RIFOXYA1_FULL_41_14</name>
    <dbReference type="NCBI Taxonomy" id="1797737"/>
    <lineage>
        <taxon>Bacteria</taxon>
        <taxon>Candidatus Curtissiibacteriota</taxon>
    </lineage>
</organism>
<dbReference type="PRINTS" id="PR00417">
    <property type="entry name" value="PRTPISMRASEI"/>
</dbReference>
<dbReference type="Gene3D" id="1.10.460.10">
    <property type="entry name" value="Topoisomerase I, domain 2"/>
    <property type="match status" value="1"/>
</dbReference>
<dbReference type="PROSITE" id="PS00396">
    <property type="entry name" value="TOPO_IA_1"/>
    <property type="match status" value="1"/>
</dbReference>
<dbReference type="Gene3D" id="1.10.290.10">
    <property type="entry name" value="Topoisomerase I, domain 4"/>
    <property type="match status" value="1"/>
</dbReference>
<evidence type="ECO:0000256" key="3">
    <source>
        <dbReference type="ARBA" id="ARBA00022723"/>
    </source>
</evidence>
<dbReference type="EC" id="5.6.2.1" evidence="10"/>
<dbReference type="InterPro" id="IPR013825">
    <property type="entry name" value="Topo_IA_cen_sub2"/>
</dbReference>
<dbReference type="GO" id="GO:0006265">
    <property type="term" value="P:DNA topological change"/>
    <property type="evidence" value="ECO:0007669"/>
    <property type="project" value="UniProtKB-UniRule"/>
</dbReference>
<dbReference type="AlphaFoldDB" id="A0A1F5HED1"/>
<feature type="domain" description="Toprim" evidence="12">
    <location>
        <begin position="2"/>
        <end position="127"/>
    </location>
</feature>
<evidence type="ECO:0000256" key="6">
    <source>
        <dbReference type="ARBA" id="ARBA00022842"/>
    </source>
</evidence>
<dbReference type="SMART" id="SM00493">
    <property type="entry name" value="TOPRIM"/>
    <property type="match status" value="1"/>
</dbReference>
<keyword evidence="4" id="KW-0863">Zinc-finger</keyword>
<feature type="site" description="Interaction with DNA" evidence="10">
    <location>
        <position position="157"/>
    </location>
</feature>
<evidence type="ECO:0000259" key="12">
    <source>
        <dbReference type="PROSITE" id="PS50880"/>
    </source>
</evidence>
<keyword evidence="5" id="KW-0862">Zinc</keyword>
<reference evidence="14 15" key="1">
    <citation type="journal article" date="2016" name="Nat. Commun.">
        <title>Thousands of microbial genomes shed light on interconnected biogeochemical processes in an aquifer system.</title>
        <authorList>
            <person name="Anantharaman K."/>
            <person name="Brown C.T."/>
            <person name="Hug L.A."/>
            <person name="Sharon I."/>
            <person name="Castelle C.J."/>
            <person name="Probst A.J."/>
            <person name="Thomas B.C."/>
            <person name="Singh A."/>
            <person name="Wilkins M.J."/>
            <person name="Karaoz U."/>
            <person name="Brodie E.L."/>
            <person name="Williams K.H."/>
            <person name="Hubbard S.S."/>
            <person name="Banfield J.F."/>
        </authorList>
    </citation>
    <scope>NUCLEOTIDE SEQUENCE [LARGE SCALE GENOMIC DNA]</scope>
</reference>
<dbReference type="PANTHER" id="PTHR42785">
    <property type="entry name" value="DNA TOPOISOMERASE, TYPE IA, CORE"/>
    <property type="match status" value="1"/>
</dbReference>
<dbReference type="GO" id="GO:0003677">
    <property type="term" value="F:DNA binding"/>
    <property type="evidence" value="ECO:0007669"/>
    <property type="project" value="UniProtKB-KW"/>
</dbReference>
<dbReference type="STRING" id="1797737.A2196_01460"/>
<comment type="subunit">
    <text evidence="10">Monomer.</text>
</comment>
<accession>A0A1F5HED1</accession>
<feature type="domain" description="Topo IA-type catalytic" evidence="13">
    <location>
        <begin position="143"/>
        <end position="611"/>
    </location>
</feature>
<dbReference type="InterPro" id="IPR013497">
    <property type="entry name" value="Topo_IA_cen"/>
</dbReference>
<sequence length="734" mass="82878">MKNLVIVESPTKARTLSQFLGSDYQITASMGHVRDLPRGEFGVDVENGFTPKYVIPKEKIKSVNSLVKEAANIDHLWLATDPDREGEAIAWNLLEVINQKSTRPRPSRGEVRKAKSPKYDRVVFHEITRDAVIDAFGHPRKIDMDLVEAQQARRVLDRLVGYKLSPLLWKKVKSGLSAGRVQSVALRLVVDREREIEAFKSEEYWEVLIEVSKVTKVTKESKGGEKFVVKLIQINGEKAEIGNKDQAEKIVADLEKSQYKVTDVRTKDVKKYPSPPFTTSTLQQVASTKFGFTPKRTMRIAQDLYEHGLITYMRTDSVNLAPQAIEAARRYIEKTFGKKYLPNVARKYKVKSKLAQEAHEAIRPTNITVDSSQLTVDSSDHKKLYDLIWRRMVSCQTAEAVVAETQVDVEAVLVRGPVSRFLPASARSDQKSIGDQKDNVELRAVGNPSMTATPRKYLLRASGQQIKFNGWYRVYEKPPIKEQELPDLSVEEELKKVKVESEQKFTEPPPRFTEAALVKELEKNDIGRPSTYAPTISTLYERLYVERVDGRKIAPTPVGKAAVDFLVANFGEIMDFSFTAKMENDLDQIAQGGQELVKVMGDFWQPFEKQVEKVTQEAEKVKVEVEETEEKCEKCGKVMVIRYGRFGKFLACSGFPECKNTKTLAEPTGLICPEDGGEIVVKRTKKGRTFWGCSNWPKCKYASWQKPATTGDTEKDKKTLKSSSAITKNVESAS</sequence>
<evidence type="ECO:0000256" key="10">
    <source>
        <dbReference type="HAMAP-Rule" id="MF_00952"/>
    </source>
</evidence>
<evidence type="ECO:0000256" key="5">
    <source>
        <dbReference type="ARBA" id="ARBA00022833"/>
    </source>
</evidence>
<dbReference type="GO" id="GO:0003917">
    <property type="term" value="F:DNA topoisomerase type I (single strand cut, ATP-independent) activity"/>
    <property type="evidence" value="ECO:0007669"/>
    <property type="project" value="UniProtKB-UniRule"/>
</dbReference>
<gene>
    <name evidence="10" type="primary">topA</name>
    <name evidence="14" type="ORF">A2196_01460</name>
</gene>
<dbReference type="PROSITE" id="PS52039">
    <property type="entry name" value="TOPO_IA_2"/>
    <property type="match status" value="1"/>
</dbReference>
<proteinExistence type="inferred from homology"/>
<dbReference type="Pfam" id="PF01396">
    <property type="entry name" value="Zn_ribbon_Top1"/>
    <property type="match status" value="2"/>
</dbReference>
<evidence type="ECO:0000256" key="7">
    <source>
        <dbReference type="ARBA" id="ARBA00023029"/>
    </source>
</evidence>
<dbReference type="Pfam" id="PF01131">
    <property type="entry name" value="Topoisom_bac"/>
    <property type="match status" value="2"/>
</dbReference>
<feature type="site" description="Interaction with DNA" evidence="10">
    <location>
        <position position="542"/>
    </location>
</feature>
<comment type="similarity">
    <text evidence="2 10">Belongs to the type IA topoisomerase family.</text>
</comment>
<evidence type="ECO:0000313" key="14">
    <source>
        <dbReference type="EMBL" id="OGE02478.1"/>
    </source>
</evidence>
<dbReference type="InterPro" id="IPR003602">
    <property type="entry name" value="Topo_IA_DNA-bd_dom"/>
</dbReference>
<dbReference type="Proteomes" id="UP000176751">
    <property type="component" value="Unassembled WGS sequence"/>
</dbReference>
<dbReference type="InterPro" id="IPR000380">
    <property type="entry name" value="Topo_IA"/>
</dbReference>
<evidence type="ECO:0000256" key="2">
    <source>
        <dbReference type="ARBA" id="ARBA00009446"/>
    </source>
</evidence>
<evidence type="ECO:0000313" key="15">
    <source>
        <dbReference type="Proteomes" id="UP000176751"/>
    </source>
</evidence>
<comment type="caution">
    <text evidence="14">The sequence shown here is derived from an EMBL/GenBank/DDBJ whole genome shotgun (WGS) entry which is preliminary data.</text>
</comment>
<comment type="catalytic activity">
    <reaction evidence="1 10">
        <text>ATP-independent breakage of single-stranded DNA, followed by passage and rejoining.</text>
        <dbReference type="EC" id="5.6.2.1"/>
    </reaction>
</comment>
<dbReference type="Gene3D" id="3.40.50.140">
    <property type="match status" value="1"/>
</dbReference>
<dbReference type="SMART" id="SM00436">
    <property type="entry name" value="TOP1Bc"/>
    <property type="match status" value="1"/>
</dbReference>
<dbReference type="EMBL" id="MFCA01000013">
    <property type="protein sequence ID" value="OGE02478.1"/>
    <property type="molecule type" value="Genomic_DNA"/>
</dbReference>
<evidence type="ECO:0000256" key="11">
    <source>
        <dbReference type="SAM" id="MobiDB-lite"/>
    </source>
</evidence>
<evidence type="ECO:0000256" key="1">
    <source>
        <dbReference type="ARBA" id="ARBA00000213"/>
    </source>
</evidence>
<dbReference type="PROSITE" id="PS50880">
    <property type="entry name" value="TOPRIM"/>
    <property type="match status" value="1"/>
</dbReference>
<evidence type="ECO:0000256" key="4">
    <source>
        <dbReference type="ARBA" id="ARBA00022771"/>
    </source>
</evidence>
<dbReference type="InterPro" id="IPR023405">
    <property type="entry name" value="Topo_IA_core_domain"/>
</dbReference>
<feature type="compositionally biased region" description="Polar residues" evidence="11">
    <location>
        <begin position="721"/>
        <end position="734"/>
    </location>
</feature>
<dbReference type="SUPFAM" id="SSF57783">
    <property type="entry name" value="Zinc beta-ribbon"/>
    <property type="match status" value="1"/>
</dbReference>
<dbReference type="InterPro" id="IPR034149">
    <property type="entry name" value="TOPRIM_TopoI"/>
</dbReference>
<dbReference type="InterPro" id="IPR003601">
    <property type="entry name" value="Topo_IA_2"/>
</dbReference>
<comment type="function">
    <text evidence="10">Releases the supercoiling and torsional tension of DNA, which is introduced during the DNA replication and transcription, by transiently cleaving and rejoining one strand of the DNA duplex. Introduces a single-strand break via transesterification at a target site in duplex DNA. The scissile phosphodiester is attacked by the catalytic tyrosine of the enzyme, resulting in the formation of a DNA-(5'-phosphotyrosyl)-enzyme intermediate and the expulsion of a 3'-OH DNA strand. The free DNA strand then undergoes passage around the unbroken strand, thus removing DNA supercoils. Finally, in the religation step, the DNA 3'-OH attacks the covalent intermediate to expel the active-site tyrosine and restore the DNA phosphodiester backbone.</text>
</comment>